<reference evidence="3 4" key="1">
    <citation type="submission" date="2019-02" db="EMBL/GenBank/DDBJ databases">
        <title>WGS of Pseudoxanthomonas species novum from clinical isolates.</title>
        <authorList>
            <person name="Bernier A.-M."/>
            <person name="Bernard K."/>
            <person name="Vachon A."/>
        </authorList>
    </citation>
    <scope>NUCLEOTIDE SEQUENCE [LARGE SCALE GENOMIC DNA]</scope>
    <source>
        <strain evidence="4">NML 170316</strain>
    </source>
</reference>
<proteinExistence type="predicted"/>
<keyword evidence="1" id="KW-0732">Signal</keyword>
<evidence type="ECO:0000256" key="1">
    <source>
        <dbReference type="SAM" id="SignalP"/>
    </source>
</evidence>
<dbReference type="PANTHER" id="PTHR42678:SF34">
    <property type="entry name" value="OS04G0183300 PROTEIN"/>
    <property type="match status" value="1"/>
</dbReference>
<accession>A0ABY1WEF4</accession>
<dbReference type="SUPFAM" id="SSF75304">
    <property type="entry name" value="Amidase signature (AS) enzymes"/>
    <property type="match status" value="1"/>
</dbReference>
<evidence type="ECO:0000313" key="3">
    <source>
        <dbReference type="EMBL" id="TAA19757.1"/>
    </source>
</evidence>
<evidence type="ECO:0000313" key="4">
    <source>
        <dbReference type="Proteomes" id="UP000293089"/>
    </source>
</evidence>
<dbReference type="Pfam" id="PF01425">
    <property type="entry name" value="Amidase"/>
    <property type="match status" value="1"/>
</dbReference>
<dbReference type="RefSeq" id="WP_130528165.1">
    <property type="nucleotide sequence ID" value="NZ_SHMD01000001.1"/>
</dbReference>
<comment type="caution">
    <text evidence="3">The sequence shown here is derived from an EMBL/GenBank/DDBJ whole genome shotgun (WGS) entry which is preliminary data.</text>
</comment>
<sequence>MTLHPLRRALLWLTLALTAPALAAAPLDLETATVTQLEAAMADGALTSETLVRAYLARIAAYDKQGPTINAVIALNPKALREARRLDRERKAGHVRGPLHGIPVVLKDNIDTFDLPTTAGSSLLAGSLPPDDAFIVKRLRAAGAIVLAKVNLSEFAAGGGSVGGSRDPAVLKAGAVPNGYSSMGGQTRNPHALDYGPSGSSGGTGAAIAAAFAQFGLGTDTRSSVRGPSSVNGIVGLKPTNGLLSRDGIVPLALSLDTAGPMARSVADIAVALNVMAGVDPDDAMTSRSQGHVERDYAASLRQGALKGARIGIARDFGGRDAGVDAVFEQAVQALRGLGAETVDFHYPRYLLDAKDDLYFTITQSEFKAQIADYLKTTAPRYPKSLDDLARLASDPRTGYPSPQKAYGFRYTNTVALALDDPVYLTARQQGMALVKASLDAMLEKYRLDAIVYLSVPTAASPIQPPANPQPVKPGDTAFDLANLSGYPDLVVPAGMTPNGLPVTVSFLGPAFSEARLLGYGYDFEQATRARRLPRYTPMLASDIVVP</sequence>
<feature type="chain" id="PRO_5045345476" evidence="1">
    <location>
        <begin position="24"/>
        <end position="547"/>
    </location>
</feature>
<organism evidence="3 4">
    <name type="scientific">Pseudoxanthomonas winnipegensis</name>
    <dbReference type="NCBI Taxonomy" id="2480810"/>
    <lineage>
        <taxon>Bacteria</taxon>
        <taxon>Pseudomonadati</taxon>
        <taxon>Pseudomonadota</taxon>
        <taxon>Gammaproteobacteria</taxon>
        <taxon>Lysobacterales</taxon>
        <taxon>Lysobacteraceae</taxon>
        <taxon>Pseudoxanthomonas</taxon>
    </lineage>
</organism>
<dbReference type="PANTHER" id="PTHR42678">
    <property type="entry name" value="AMIDASE"/>
    <property type="match status" value="1"/>
</dbReference>
<protein>
    <submittedName>
        <fullName evidence="3">Glutamyl-tRNA amidotransferase</fullName>
    </submittedName>
</protein>
<feature type="domain" description="Amidase" evidence="2">
    <location>
        <begin position="51"/>
        <end position="518"/>
    </location>
</feature>
<keyword evidence="4" id="KW-1185">Reference proteome</keyword>
<dbReference type="EMBL" id="SHME01000003">
    <property type="protein sequence ID" value="TAA19757.1"/>
    <property type="molecule type" value="Genomic_DNA"/>
</dbReference>
<dbReference type="InterPro" id="IPR023631">
    <property type="entry name" value="Amidase_dom"/>
</dbReference>
<evidence type="ECO:0000259" key="2">
    <source>
        <dbReference type="Pfam" id="PF01425"/>
    </source>
</evidence>
<dbReference type="InterPro" id="IPR036928">
    <property type="entry name" value="AS_sf"/>
</dbReference>
<dbReference type="Proteomes" id="UP000293089">
    <property type="component" value="Unassembled WGS sequence"/>
</dbReference>
<name>A0ABY1WEF4_9GAMM</name>
<gene>
    <name evidence="3" type="ORF">EA658_13085</name>
</gene>
<feature type="signal peptide" evidence="1">
    <location>
        <begin position="1"/>
        <end position="23"/>
    </location>
</feature>
<dbReference type="Gene3D" id="3.90.1300.10">
    <property type="entry name" value="Amidase signature (AS) domain"/>
    <property type="match status" value="1"/>
</dbReference>